<dbReference type="Gene3D" id="3.30.930.10">
    <property type="entry name" value="Bira Bifunctional Protein, Domain 2"/>
    <property type="match status" value="1"/>
</dbReference>
<dbReference type="Proteomes" id="UP001143545">
    <property type="component" value="Unassembled WGS sequence"/>
</dbReference>
<dbReference type="AlphaFoldDB" id="A0A9W6B7D7"/>
<dbReference type="PANTHER" id="PTHR12835:SF5">
    <property type="entry name" value="BIOTIN--PROTEIN LIGASE"/>
    <property type="match status" value="1"/>
</dbReference>
<comment type="caution">
    <text evidence="3">The sequence shown here is derived from an EMBL/GenBank/DDBJ whole genome shotgun (WGS) entry which is preliminary data.</text>
</comment>
<dbReference type="InterPro" id="IPR045864">
    <property type="entry name" value="aa-tRNA-synth_II/BPL/LPL"/>
</dbReference>
<evidence type="ECO:0000259" key="2">
    <source>
        <dbReference type="PROSITE" id="PS51733"/>
    </source>
</evidence>
<keyword evidence="1 3" id="KW-0436">Ligase</keyword>
<dbReference type="CDD" id="cd16442">
    <property type="entry name" value="BPL"/>
    <property type="match status" value="1"/>
</dbReference>
<evidence type="ECO:0000256" key="1">
    <source>
        <dbReference type="ARBA" id="ARBA00022598"/>
    </source>
</evidence>
<evidence type="ECO:0000313" key="3">
    <source>
        <dbReference type="EMBL" id="GLB52093.1"/>
    </source>
</evidence>
<protein>
    <submittedName>
        <fullName evidence="3">Biotin--[acetyl-CoA-carboxylase] ligase</fullName>
    </submittedName>
</protein>
<dbReference type="RefSeq" id="WP_281753164.1">
    <property type="nucleotide sequence ID" value="NZ_BRVP01000006.1"/>
</dbReference>
<dbReference type="PANTHER" id="PTHR12835">
    <property type="entry name" value="BIOTIN PROTEIN LIGASE"/>
    <property type="match status" value="1"/>
</dbReference>
<dbReference type="NCBIfam" id="TIGR00121">
    <property type="entry name" value="birA_ligase"/>
    <property type="match status" value="1"/>
</dbReference>
<evidence type="ECO:0000313" key="4">
    <source>
        <dbReference type="Proteomes" id="UP001143545"/>
    </source>
</evidence>
<name>A0A9W6B7D7_9FLAO</name>
<dbReference type="GO" id="GO:0005737">
    <property type="term" value="C:cytoplasm"/>
    <property type="evidence" value="ECO:0007669"/>
    <property type="project" value="TreeGrafter"/>
</dbReference>
<dbReference type="Pfam" id="PF03099">
    <property type="entry name" value="BPL_LplA_LipB"/>
    <property type="match status" value="1"/>
</dbReference>
<gene>
    <name evidence="3" type="primary">birA</name>
    <name evidence="3" type="ORF">NBRC110019_11320</name>
</gene>
<feature type="domain" description="BPL/LPL catalytic" evidence="2">
    <location>
        <begin position="1"/>
        <end position="177"/>
    </location>
</feature>
<dbReference type="PROSITE" id="PS51733">
    <property type="entry name" value="BPL_LPL_CATALYTIC"/>
    <property type="match status" value="1"/>
</dbReference>
<reference evidence="3" key="1">
    <citation type="submission" date="2022-07" db="EMBL/GenBank/DDBJ databases">
        <title>Taxonomy of Novel Oxalotrophic and Methylotrophic Bacteria.</title>
        <authorList>
            <person name="Sahin N."/>
            <person name="Tani A."/>
        </authorList>
    </citation>
    <scope>NUCLEOTIDE SEQUENCE</scope>
    <source>
        <strain evidence="3">AM327</strain>
    </source>
</reference>
<keyword evidence="4" id="KW-1185">Reference proteome</keyword>
<proteinExistence type="predicted"/>
<dbReference type="GO" id="GO:0004077">
    <property type="term" value="F:biotin--[biotin carboxyl-carrier protein] ligase activity"/>
    <property type="evidence" value="ECO:0007669"/>
    <property type="project" value="InterPro"/>
</dbReference>
<dbReference type="EMBL" id="BRVP01000006">
    <property type="protein sequence ID" value="GLB52093.1"/>
    <property type="molecule type" value="Genomic_DNA"/>
</dbReference>
<dbReference type="InterPro" id="IPR004408">
    <property type="entry name" value="Biotin_CoA_COase_ligase"/>
</dbReference>
<dbReference type="InterPro" id="IPR004143">
    <property type="entry name" value="BPL_LPL_catalytic"/>
</dbReference>
<dbReference type="SUPFAM" id="SSF55681">
    <property type="entry name" value="Class II aaRS and biotin synthetases"/>
    <property type="match status" value="1"/>
</dbReference>
<accession>A0A9W6B7D7</accession>
<organism evidence="3 4">
    <name type="scientific">Neptunitalea chrysea</name>
    <dbReference type="NCBI Taxonomy" id="1647581"/>
    <lineage>
        <taxon>Bacteria</taxon>
        <taxon>Pseudomonadati</taxon>
        <taxon>Bacteroidota</taxon>
        <taxon>Flavobacteriia</taxon>
        <taxon>Flavobacteriales</taxon>
        <taxon>Flavobacteriaceae</taxon>
        <taxon>Neptunitalea</taxon>
    </lineage>
</organism>
<sequence>MNLIKLNATESTNSYLRGLLRETNLQDHTVVLTKEQTRGRGQMGTQWVSEPDKNLTFSVYKKLHCLAIDEQFYISMAISIAIYKALSKMGVPNLYIKWPNDILSLNCKICGILIESIIKQDKLVSVIAGVGLNVNQLEFAGLQSVSSLKRLTGVSYNVEEVLHEIISEFYVVIKLLEDQKLEEIKSTYESLLFRKDKPSTFKDMNGNLFMGFIRRVNNIGKLVIELEDREEKEFDLKEVKLLY</sequence>